<dbReference type="InterPro" id="IPR050706">
    <property type="entry name" value="Cyclic-di-GMP_PDE-like"/>
</dbReference>
<dbReference type="InterPro" id="IPR043128">
    <property type="entry name" value="Rev_trsase/Diguanyl_cyclase"/>
</dbReference>
<dbReference type="PROSITE" id="PS50887">
    <property type="entry name" value="GGDEF"/>
    <property type="match status" value="1"/>
</dbReference>
<name>A0A414NY47_9FIRM</name>
<organism evidence="3 4">
    <name type="scientific">Mitsuokella multacida</name>
    <dbReference type="NCBI Taxonomy" id="52226"/>
    <lineage>
        <taxon>Bacteria</taxon>
        <taxon>Bacillati</taxon>
        <taxon>Bacillota</taxon>
        <taxon>Negativicutes</taxon>
        <taxon>Selenomonadales</taxon>
        <taxon>Selenomonadaceae</taxon>
        <taxon>Mitsuokella</taxon>
    </lineage>
</organism>
<dbReference type="SUPFAM" id="SSF141868">
    <property type="entry name" value="EAL domain-like"/>
    <property type="match status" value="1"/>
</dbReference>
<reference evidence="3 4" key="1">
    <citation type="submission" date="2018-08" db="EMBL/GenBank/DDBJ databases">
        <title>A genome reference for cultivated species of the human gut microbiota.</title>
        <authorList>
            <person name="Zou Y."/>
            <person name="Xue W."/>
            <person name="Luo G."/>
        </authorList>
    </citation>
    <scope>NUCLEOTIDE SEQUENCE [LARGE SCALE GENOMIC DNA]</scope>
    <source>
        <strain evidence="3 4">AM25-21AC</strain>
    </source>
</reference>
<gene>
    <name evidence="3" type="ORF">DW674_04095</name>
</gene>
<evidence type="ECO:0000313" key="4">
    <source>
        <dbReference type="Proteomes" id="UP000283442"/>
    </source>
</evidence>
<dbReference type="GO" id="GO:0071111">
    <property type="term" value="F:cyclic-guanylate-specific phosphodiesterase activity"/>
    <property type="evidence" value="ECO:0007669"/>
    <property type="project" value="InterPro"/>
</dbReference>
<dbReference type="SMART" id="SM00267">
    <property type="entry name" value="GGDEF"/>
    <property type="match status" value="1"/>
</dbReference>
<sequence>MDFTNVSEDVLNLMPGAVVLLHADESICCVNEAMWKLYDCQSKQEFLNLTGSSFRGMVMPEDCQSIGMMVEKSVHQSGSVTEERLANYSYLSFCIRTKIGRIRHVEGSIRRVCFHGKWLWSLLLVDAHVRFRAVEHDALTTLMGRHLFFSRASEREAADRAEGIFGRDVLAYFNLTNFKHYNAMYGAERGDDCLRRIAAVLREGFPDSLLARMSADIFLALIPADDAQSRIEKVVQKVNGLLKGEHTYLHAGIRYFSAQENVSISMACDQAKAACDSIKRERGRAYCVFSEHLRQELAVRSYVIAHIDEAVENGYIEIYYQPVVRTLTGNLAGMEALTRWHDPVYGFLRPNQFIPVLEEERLIDKLDRYVIRECGRQLRRQMDAHQPIVPISFNVSRMDFQLMDVLSEIESVVRENGLPRDCLRIEITETAMVQDRNRILEMIDRFRGNGYPVWLDDFGSGYSSLNVLKDYHFDELKIDMEFLRVFNDTSRKIITSVVMMAKAIGIHTLAEGVETREQVEFLRSIGCEKLQGYYYGRPMPYDELVAHCRERHLCAETRQEERIYGEAGLFNVIRVSPVALFLDDGKELYMAYENDAYQKVMMAVGISSRRAVNQVICSLDDVRRHKMRAYADRVTRNRPCKVSETFLLDGRRLRVRAKTLAGLPGFHIHMAEIVDLTRDADSI</sequence>
<dbReference type="PROSITE" id="PS50883">
    <property type="entry name" value="EAL"/>
    <property type="match status" value="1"/>
</dbReference>
<dbReference type="Gene3D" id="3.30.70.270">
    <property type="match status" value="1"/>
</dbReference>
<comment type="caution">
    <text evidence="3">The sequence shown here is derived from an EMBL/GenBank/DDBJ whole genome shotgun (WGS) entry which is preliminary data.</text>
</comment>
<feature type="domain" description="GGDEF" evidence="2">
    <location>
        <begin position="166"/>
        <end position="291"/>
    </location>
</feature>
<proteinExistence type="predicted"/>
<dbReference type="PANTHER" id="PTHR33121:SF70">
    <property type="entry name" value="SIGNALING PROTEIN YKOW"/>
    <property type="match status" value="1"/>
</dbReference>
<evidence type="ECO:0000259" key="1">
    <source>
        <dbReference type="PROSITE" id="PS50883"/>
    </source>
</evidence>
<dbReference type="SMART" id="SM00052">
    <property type="entry name" value="EAL"/>
    <property type="match status" value="1"/>
</dbReference>
<dbReference type="EMBL" id="QRHE01000003">
    <property type="protein sequence ID" value="RHF52362.1"/>
    <property type="molecule type" value="Genomic_DNA"/>
</dbReference>
<protein>
    <submittedName>
        <fullName evidence="3">GGDEF domain-containing protein</fullName>
    </submittedName>
</protein>
<dbReference type="InterPro" id="IPR029787">
    <property type="entry name" value="Nucleotide_cyclase"/>
</dbReference>
<feature type="domain" description="EAL" evidence="1">
    <location>
        <begin position="300"/>
        <end position="552"/>
    </location>
</feature>
<dbReference type="Proteomes" id="UP000283442">
    <property type="component" value="Unassembled WGS sequence"/>
</dbReference>
<dbReference type="InterPro" id="IPR001633">
    <property type="entry name" value="EAL_dom"/>
</dbReference>
<dbReference type="Pfam" id="PF00990">
    <property type="entry name" value="GGDEF"/>
    <property type="match status" value="1"/>
</dbReference>
<dbReference type="SUPFAM" id="SSF55073">
    <property type="entry name" value="Nucleotide cyclase"/>
    <property type="match status" value="1"/>
</dbReference>
<evidence type="ECO:0000313" key="3">
    <source>
        <dbReference type="EMBL" id="RHF52362.1"/>
    </source>
</evidence>
<dbReference type="OrthoDB" id="9805474at2"/>
<dbReference type="InterPro" id="IPR000160">
    <property type="entry name" value="GGDEF_dom"/>
</dbReference>
<dbReference type="Gene3D" id="3.20.20.450">
    <property type="entry name" value="EAL domain"/>
    <property type="match status" value="1"/>
</dbReference>
<dbReference type="AlphaFoldDB" id="A0A414NY47"/>
<evidence type="ECO:0000259" key="2">
    <source>
        <dbReference type="PROSITE" id="PS50887"/>
    </source>
</evidence>
<dbReference type="CDD" id="cd01948">
    <property type="entry name" value="EAL"/>
    <property type="match status" value="1"/>
</dbReference>
<dbReference type="InterPro" id="IPR035919">
    <property type="entry name" value="EAL_sf"/>
</dbReference>
<dbReference type="Pfam" id="PF00563">
    <property type="entry name" value="EAL"/>
    <property type="match status" value="1"/>
</dbReference>
<dbReference type="PANTHER" id="PTHR33121">
    <property type="entry name" value="CYCLIC DI-GMP PHOSPHODIESTERASE PDEF"/>
    <property type="match status" value="1"/>
</dbReference>
<accession>A0A414NY47</accession>
<dbReference type="RefSeq" id="WP_118175431.1">
    <property type="nucleotide sequence ID" value="NZ_JAQEAO010000003.1"/>
</dbReference>